<feature type="region of interest" description="Disordered" evidence="1">
    <location>
        <begin position="110"/>
        <end position="151"/>
    </location>
</feature>
<evidence type="ECO:0000256" key="1">
    <source>
        <dbReference type="SAM" id="MobiDB-lite"/>
    </source>
</evidence>
<comment type="caution">
    <text evidence="2">The sequence shown here is derived from an EMBL/GenBank/DDBJ whole genome shotgun (WGS) entry which is preliminary data.</text>
</comment>
<reference evidence="2 3" key="1">
    <citation type="submission" date="2018-08" db="EMBL/GenBank/DDBJ databases">
        <title>A genome reference for cultivated species of the human gut microbiota.</title>
        <authorList>
            <person name="Zou Y."/>
            <person name="Xue W."/>
            <person name="Luo G."/>
        </authorList>
    </citation>
    <scope>NUCLEOTIDE SEQUENCE [LARGE SCALE GENOMIC DNA]</scope>
    <source>
        <strain evidence="2 3">OF05-12</strain>
    </source>
</reference>
<evidence type="ECO:0000313" key="3">
    <source>
        <dbReference type="Proteomes" id="UP000261031"/>
    </source>
</evidence>
<name>A0A3E5HP45_BIFPS</name>
<sequence>MSNDIKTWPATKTIVPVSVEGFKKRQPALLGAIREVVREELAAREESPVFDHPQDMLLGGSEDWHPRFKVTPAFGDGRFLLTIQLGASYGLSFHCDAHDLYELAEAAAQALKTARPESNEPSMTRPSEDAYEPHPTTSIPRDSHTSPRRGR</sequence>
<protein>
    <submittedName>
        <fullName evidence="2">Uncharacterized protein</fullName>
    </submittedName>
</protein>
<dbReference type="Proteomes" id="UP000261031">
    <property type="component" value="Unassembled WGS sequence"/>
</dbReference>
<proteinExistence type="predicted"/>
<gene>
    <name evidence="2" type="ORF">DXA79_03695</name>
</gene>
<dbReference type="EMBL" id="QSWD01000002">
    <property type="protein sequence ID" value="RGP03598.1"/>
    <property type="molecule type" value="Genomic_DNA"/>
</dbReference>
<organism evidence="2 3">
    <name type="scientific">Bifidobacterium pseudocatenulatum</name>
    <dbReference type="NCBI Taxonomy" id="28026"/>
    <lineage>
        <taxon>Bacteria</taxon>
        <taxon>Bacillati</taxon>
        <taxon>Actinomycetota</taxon>
        <taxon>Actinomycetes</taxon>
        <taxon>Bifidobacteriales</taxon>
        <taxon>Bifidobacteriaceae</taxon>
        <taxon>Bifidobacterium</taxon>
    </lineage>
</organism>
<evidence type="ECO:0000313" key="2">
    <source>
        <dbReference type="EMBL" id="RGP03598.1"/>
    </source>
</evidence>
<accession>A0A3E5HP45</accession>
<dbReference type="RefSeq" id="WP_117611907.1">
    <property type="nucleotide sequence ID" value="NZ_JAQEVG010000002.1"/>
</dbReference>
<dbReference type="AlphaFoldDB" id="A0A3E5HP45"/>